<dbReference type="Proteomes" id="UP001243846">
    <property type="component" value="Unassembled WGS sequence"/>
</dbReference>
<dbReference type="EMBL" id="JAUFRC010000001">
    <property type="protein sequence ID" value="MDN3711645.1"/>
    <property type="molecule type" value="Genomic_DNA"/>
</dbReference>
<gene>
    <name evidence="1" type="ORF">QWZ10_07045</name>
</gene>
<accession>A0ABT8D543</accession>
<organism evidence="1 2">
    <name type="scientific">Paracoccus cavernae</name>
    <dbReference type="NCBI Taxonomy" id="1571207"/>
    <lineage>
        <taxon>Bacteria</taxon>
        <taxon>Pseudomonadati</taxon>
        <taxon>Pseudomonadota</taxon>
        <taxon>Alphaproteobacteria</taxon>
        <taxon>Rhodobacterales</taxon>
        <taxon>Paracoccaceae</taxon>
        <taxon>Paracoccus</taxon>
    </lineage>
</organism>
<reference evidence="2" key="1">
    <citation type="journal article" date="2019" name="Int. J. Syst. Evol. Microbiol.">
        <title>The Global Catalogue of Microorganisms (GCM) 10K type strain sequencing project: providing services to taxonomists for standard genome sequencing and annotation.</title>
        <authorList>
            <consortium name="The Broad Institute Genomics Platform"/>
            <consortium name="The Broad Institute Genome Sequencing Center for Infectious Disease"/>
            <person name="Wu L."/>
            <person name="Ma J."/>
        </authorList>
    </citation>
    <scope>NUCLEOTIDE SEQUENCE [LARGE SCALE GENOMIC DNA]</scope>
    <source>
        <strain evidence="2">CECT 8482</strain>
    </source>
</reference>
<keyword evidence="2" id="KW-1185">Reference proteome</keyword>
<evidence type="ECO:0000313" key="1">
    <source>
        <dbReference type="EMBL" id="MDN3711645.1"/>
    </source>
</evidence>
<proteinExistence type="predicted"/>
<evidence type="ECO:0008006" key="3">
    <source>
        <dbReference type="Google" id="ProtNLM"/>
    </source>
</evidence>
<sequence>MSNDYAVKREAARAAAREKYAADMEGQPPLKRGDELWWMGHDEESFSCHAATRDEAIEIGHKDYDDGDGFHIVQARQDEIDLAAAFDLERFSEEVDCHFEDLQGEDHESFLSSCSHVELGALEAAIRHTIRQWQVKTRLDGGGTCYPSIFTVCGKDEHIPSMKEGGTA</sequence>
<protein>
    <recommendedName>
        <fullName evidence="3">DUF2262 domain-containing protein</fullName>
    </recommendedName>
</protein>
<dbReference type="RefSeq" id="WP_377685794.1">
    <property type="nucleotide sequence ID" value="NZ_JBHMDZ010000013.1"/>
</dbReference>
<name>A0ABT8D543_9RHOB</name>
<comment type="caution">
    <text evidence="1">The sequence shown here is derived from an EMBL/GenBank/DDBJ whole genome shotgun (WGS) entry which is preliminary data.</text>
</comment>
<evidence type="ECO:0000313" key="2">
    <source>
        <dbReference type="Proteomes" id="UP001243846"/>
    </source>
</evidence>